<dbReference type="InterPro" id="IPR000845">
    <property type="entry name" value="Nucleoside_phosphorylase_d"/>
</dbReference>
<name>A0A101MQ92_PENFR</name>
<dbReference type="InterPro" id="IPR035994">
    <property type="entry name" value="Nucleoside_phosphorylase_sf"/>
</dbReference>
<dbReference type="Gene3D" id="3.40.50.300">
    <property type="entry name" value="P-loop containing nucleotide triphosphate hydrolases"/>
    <property type="match status" value="1"/>
</dbReference>
<keyword evidence="3" id="KW-1185">Reference proteome</keyword>
<proteinExistence type="predicted"/>
<dbReference type="PANTHER" id="PTHR46082">
    <property type="entry name" value="ATP/GTP-BINDING PROTEIN-RELATED"/>
    <property type="match status" value="1"/>
</dbReference>
<evidence type="ECO:0000313" key="2">
    <source>
        <dbReference type="EMBL" id="KUM64737.1"/>
    </source>
</evidence>
<dbReference type="Proteomes" id="UP000055045">
    <property type="component" value="Unassembled WGS sequence"/>
</dbReference>
<organism evidence="2 3">
    <name type="scientific">Penicillium freii</name>
    <dbReference type="NCBI Taxonomy" id="48697"/>
    <lineage>
        <taxon>Eukaryota</taxon>
        <taxon>Fungi</taxon>
        <taxon>Dikarya</taxon>
        <taxon>Ascomycota</taxon>
        <taxon>Pezizomycotina</taxon>
        <taxon>Eurotiomycetes</taxon>
        <taxon>Eurotiomycetidae</taxon>
        <taxon>Eurotiales</taxon>
        <taxon>Aspergillaceae</taxon>
        <taxon>Penicillium</taxon>
    </lineage>
</organism>
<dbReference type="SUPFAM" id="SSF52540">
    <property type="entry name" value="P-loop containing nucleoside triphosphate hydrolases"/>
    <property type="match status" value="1"/>
</dbReference>
<dbReference type="GO" id="GO:0009116">
    <property type="term" value="P:nucleoside metabolic process"/>
    <property type="evidence" value="ECO:0007669"/>
    <property type="project" value="InterPro"/>
</dbReference>
<gene>
    <name evidence="2" type="ORF">ACN42_g2345</name>
</gene>
<dbReference type="PANTHER" id="PTHR46082:SF11">
    <property type="entry name" value="AAA+ ATPASE DOMAIN-CONTAINING PROTEIN-RELATED"/>
    <property type="match status" value="1"/>
</dbReference>
<dbReference type="Gene3D" id="3.40.50.1580">
    <property type="entry name" value="Nucleoside phosphorylase domain"/>
    <property type="match status" value="1"/>
</dbReference>
<dbReference type="EMBL" id="LLXE01000041">
    <property type="protein sequence ID" value="KUM64737.1"/>
    <property type="molecule type" value="Genomic_DNA"/>
</dbReference>
<reference evidence="2 3" key="1">
    <citation type="submission" date="2015-10" db="EMBL/GenBank/DDBJ databases">
        <title>Genome sequencing of Penicillium freii.</title>
        <authorList>
            <person name="Nguyen H.D."/>
            <person name="Visagie C.M."/>
            <person name="Seifert K.A."/>
        </authorList>
    </citation>
    <scope>NUCLEOTIDE SEQUENCE [LARGE SCALE GENOMIC DNA]</scope>
    <source>
        <strain evidence="2 3">DAOM 242723</strain>
    </source>
</reference>
<dbReference type="Pfam" id="PF01048">
    <property type="entry name" value="PNP_UDP_1"/>
    <property type="match status" value="1"/>
</dbReference>
<dbReference type="GO" id="GO:0003824">
    <property type="term" value="F:catalytic activity"/>
    <property type="evidence" value="ECO:0007669"/>
    <property type="project" value="InterPro"/>
</dbReference>
<dbReference type="InterPro" id="IPR027417">
    <property type="entry name" value="P-loop_NTPase"/>
</dbReference>
<dbReference type="AlphaFoldDB" id="A0A101MQ92"/>
<dbReference type="STRING" id="48697.A0A101MQ92"/>
<evidence type="ECO:0000313" key="3">
    <source>
        <dbReference type="Proteomes" id="UP000055045"/>
    </source>
</evidence>
<dbReference type="SUPFAM" id="SSF53167">
    <property type="entry name" value="Purine and uridine phosphorylases"/>
    <property type="match status" value="1"/>
</dbReference>
<comment type="caution">
    <text evidence="2">The sequence shown here is derived from an EMBL/GenBank/DDBJ whole genome shotgun (WGS) entry which is preliminary data.</text>
</comment>
<dbReference type="InterPro" id="IPR053137">
    <property type="entry name" value="NLR-like"/>
</dbReference>
<evidence type="ECO:0000259" key="1">
    <source>
        <dbReference type="Pfam" id="PF01048"/>
    </source>
</evidence>
<sequence>MEMLDEEHNPLPQPSGDTNVYNLGSINGHNVVIAGLPRAGNCSAATVMTQMRMTFPNLKYGLLVGIGGGVPKKTEYGMICLGHVVVSAPTGIHSGALQYDHGKAKTGRFERKGCLAPPPTALLNAAREMAVRRQRMDHDPIWENAKRVDSGRRNLRHFKFPGTDNDNLFASDYEHRRLGESCENGGCDLKQRINRPIEEDENSFVVVHRGTIASGELVIKDAKKRDDLAEEHGVLCFEMEAAGVLADFPCMVIRGISDYCDSHKNDVWHGYAAAVAAAYARQLFFQMSIEEQGHANRTPTSFELPFNLSGISEVTQFIARDIELNTIQDILDGTAGRRTAILQGLGGIGKTQLAIAYIKRHRTEYSAMIWLNARDETTIKQSFTHMAEWILRHHPAAAHIEGALESRDLDQILKAVIRWLDEPRNDRWLLVYDNYDNPLLNKHTGKDSKDVSSIEVGVDNDEGKNLAKAFDLRSFLPEADHGAIIVTTRSSAVKLGQIVHLGKLEDIKDGLTVLKPVSGRAGLEKGECFCI</sequence>
<protein>
    <recommendedName>
        <fullName evidence="1">Nucleoside phosphorylase domain-containing protein</fullName>
    </recommendedName>
</protein>
<accession>A0A101MQ92</accession>
<feature type="domain" description="Nucleoside phosphorylase" evidence="1">
    <location>
        <begin position="164"/>
        <end position="270"/>
    </location>
</feature>